<feature type="transmembrane region" description="Helical" evidence="1">
    <location>
        <begin position="37"/>
        <end position="55"/>
    </location>
</feature>
<sequence length="61" mass="7010">MQKKDQTSSYRGGLILFSVQPVFQWPQKKLAVFCDNIVQRLALSPIIFVIMTLVIENENNV</sequence>
<comment type="caution">
    <text evidence="2">The sequence shown here is derived from an EMBL/GenBank/DDBJ whole genome shotgun (WGS) entry which is preliminary data.</text>
</comment>
<dbReference type="Proteomes" id="UP000188597">
    <property type="component" value="Unassembled WGS sequence"/>
</dbReference>
<dbReference type="AlphaFoldDB" id="A0A1V3G441"/>
<keyword evidence="1" id="KW-0812">Transmembrane</keyword>
<reference evidence="2 3" key="1">
    <citation type="submission" date="2016-11" db="EMBL/GenBank/DDBJ databases">
        <authorList>
            <person name="Jaros S."/>
            <person name="Januszkiewicz K."/>
            <person name="Wedrychowicz H."/>
        </authorList>
    </citation>
    <scope>NUCLEOTIDE SEQUENCE [LARGE SCALE GENOMIC DNA]</scope>
    <source>
        <strain evidence="2 3">Con a/3</strain>
    </source>
</reference>
<protein>
    <submittedName>
        <fullName evidence="2">Uncharacterized protein</fullName>
    </submittedName>
</protein>
<evidence type="ECO:0000313" key="2">
    <source>
        <dbReference type="EMBL" id="OOE09884.1"/>
    </source>
</evidence>
<keyword evidence="1" id="KW-1133">Transmembrane helix</keyword>
<proteinExistence type="predicted"/>
<dbReference type="EMBL" id="MQMF01000005">
    <property type="protein sequence ID" value="OOE09884.1"/>
    <property type="molecule type" value="Genomic_DNA"/>
</dbReference>
<accession>A0A1V3G441</accession>
<evidence type="ECO:0000313" key="3">
    <source>
        <dbReference type="Proteomes" id="UP000188597"/>
    </source>
</evidence>
<gene>
    <name evidence="2" type="ORF">UN64_17815</name>
</gene>
<evidence type="ECO:0000256" key="1">
    <source>
        <dbReference type="SAM" id="Phobius"/>
    </source>
</evidence>
<keyword evidence="1" id="KW-0472">Membrane</keyword>
<name>A0A1V3G441_9BACL</name>
<organism evidence="2 3">
    <name type="scientific">Fictibacillus arsenicus</name>
    <dbReference type="NCBI Taxonomy" id="255247"/>
    <lineage>
        <taxon>Bacteria</taxon>
        <taxon>Bacillati</taxon>
        <taxon>Bacillota</taxon>
        <taxon>Bacilli</taxon>
        <taxon>Bacillales</taxon>
        <taxon>Fictibacillaceae</taxon>
        <taxon>Fictibacillus</taxon>
    </lineage>
</organism>